<organism evidence="1 2">
    <name type="scientific">candidate division WWE3 bacterium</name>
    <dbReference type="NCBI Taxonomy" id="2053526"/>
    <lineage>
        <taxon>Bacteria</taxon>
        <taxon>Katanobacteria</taxon>
    </lineage>
</organism>
<dbReference type="AlphaFoldDB" id="A0A3A4ZEZ9"/>
<dbReference type="Proteomes" id="UP000265540">
    <property type="component" value="Unassembled WGS sequence"/>
</dbReference>
<comment type="caution">
    <text evidence="1">The sequence shown here is derived from an EMBL/GenBank/DDBJ whole genome shotgun (WGS) entry which is preliminary data.</text>
</comment>
<dbReference type="Gene3D" id="3.30.1380.10">
    <property type="match status" value="1"/>
</dbReference>
<evidence type="ECO:0008006" key="3">
    <source>
        <dbReference type="Google" id="ProtNLM"/>
    </source>
</evidence>
<reference evidence="1 2" key="1">
    <citation type="journal article" date="2017" name="ISME J.">
        <title>Energy and carbon metabolisms in a deep terrestrial subsurface fluid microbial community.</title>
        <authorList>
            <person name="Momper L."/>
            <person name="Jungbluth S.P."/>
            <person name="Lee M.D."/>
            <person name="Amend J.P."/>
        </authorList>
    </citation>
    <scope>NUCLEOTIDE SEQUENCE [LARGE SCALE GENOMIC DNA]</scope>
    <source>
        <strain evidence="1">SURF_46</strain>
    </source>
</reference>
<gene>
    <name evidence="1" type="ORF">C4561_01485</name>
</gene>
<name>A0A3A4ZEZ9_UNCKA</name>
<dbReference type="InterPro" id="IPR009045">
    <property type="entry name" value="Zn_M74/Hedgehog-like"/>
</dbReference>
<dbReference type="EMBL" id="QZJF01000007">
    <property type="protein sequence ID" value="RJR27755.1"/>
    <property type="molecule type" value="Genomic_DNA"/>
</dbReference>
<proteinExistence type="predicted"/>
<accession>A0A3A4ZEZ9</accession>
<protein>
    <recommendedName>
        <fullName evidence="3">Peptidase M15C domain-containing protein</fullName>
    </recommendedName>
</protein>
<evidence type="ECO:0000313" key="1">
    <source>
        <dbReference type="EMBL" id="RJR27755.1"/>
    </source>
</evidence>
<sequence>MDVLSVDKLRTCCRSLQLLVEDVSRYYNVKVLWGWRSQKWQDDAFARGTTKLKWPDSKHNFVDPETGDPCSLAVDITQVIDGKPIMCVEPTDWSNKVAVNRYHGELRQLYFFSGGVLICGLKQGLKLRWGGDWNSDLSLLNNKFNDLFHWELVL</sequence>
<evidence type="ECO:0000313" key="2">
    <source>
        <dbReference type="Proteomes" id="UP000265540"/>
    </source>
</evidence>